<proteinExistence type="predicted"/>
<protein>
    <submittedName>
        <fullName evidence="2">MCM-domain-containing protein</fullName>
    </submittedName>
</protein>
<dbReference type="RefSeq" id="XP_058333489.1">
    <property type="nucleotide sequence ID" value="XM_058470348.1"/>
</dbReference>
<dbReference type="Proteomes" id="UP001150941">
    <property type="component" value="Unassembled WGS sequence"/>
</dbReference>
<evidence type="ECO:0000256" key="1">
    <source>
        <dbReference type="SAM" id="MobiDB-lite"/>
    </source>
</evidence>
<feature type="region of interest" description="Disordered" evidence="1">
    <location>
        <begin position="304"/>
        <end position="325"/>
    </location>
</feature>
<accession>A0A9W9TWY7</accession>
<dbReference type="OrthoDB" id="1882346at2759"/>
<evidence type="ECO:0000313" key="2">
    <source>
        <dbReference type="EMBL" id="KAJ5246068.1"/>
    </source>
</evidence>
<sequence length="424" mass="47792">MMNAHLKAGQYDQVDELWRLGFSNAIELSIPLDINELFSGRQSTTGTTSATGDVPTDKASASGSDKETSGALAPPNSLQQIQGKNKKIIPSRRFILSRLLSTYLKSLAYRGERSKITETVAKFEAAGFALSALNRSTIIEILAESDDFTDVAGAFELFETQFMPNFISWKHMRNQQGLKPPNVPKHVYTLEDRRTPQHSSRVLGKFAKLYWANMDPGFLQPSYLTMVSLAAAVKRLRNRTILHGGDEIQKLYQLAPSTLDALGTMPMYADKIQAVLLRNHAPRRGLRPRPVRYPIRPGGILGRGIHPWKSRPKHSSRDIPGGVLEDKPTGASDAMDEWYSMLGIDVVDQRVTDMPSANDFGESRLFAQKDTTSEDWEKFLSIEDRTDLKFEIVRDRAIRQSRKYRQKELTRTRSSPQKGSRRRP</sequence>
<reference evidence="2" key="2">
    <citation type="journal article" date="2023" name="IMA Fungus">
        <title>Comparative genomic study of the Penicillium genus elucidates a diverse pangenome and 15 lateral gene transfer events.</title>
        <authorList>
            <person name="Petersen C."/>
            <person name="Sorensen T."/>
            <person name="Nielsen M.R."/>
            <person name="Sondergaard T.E."/>
            <person name="Sorensen J.L."/>
            <person name="Fitzpatrick D.A."/>
            <person name="Frisvad J.C."/>
            <person name="Nielsen K.L."/>
        </authorList>
    </citation>
    <scope>NUCLEOTIDE SEQUENCE</scope>
    <source>
        <strain evidence="2">IBT 19713</strain>
    </source>
</reference>
<dbReference type="EMBL" id="JAPQKS010000002">
    <property type="protein sequence ID" value="KAJ5246068.1"/>
    <property type="molecule type" value="Genomic_DNA"/>
</dbReference>
<keyword evidence="3" id="KW-1185">Reference proteome</keyword>
<evidence type="ECO:0000313" key="3">
    <source>
        <dbReference type="Proteomes" id="UP001150941"/>
    </source>
</evidence>
<comment type="caution">
    <text evidence="2">The sequence shown here is derived from an EMBL/GenBank/DDBJ whole genome shotgun (WGS) entry which is preliminary data.</text>
</comment>
<organism evidence="2 3">
    <name type="scientific">Penicillium chermesinum</name>
    <dbReference type="NCBI Taxonomy" id="63820"/>
    <lineage>
        <taxon>Eukaryota</taxon>
        <taxon>Fungi</taxon>
        <taxon>Dikarya</taxon>
        <taxon>Ascomycota</taxon>
        <taxon>Pezizomycotina</taxon>
        <taxon>Eurotiomycetes</taxon>
        <taxon>Eurotiomycetidae</taxon>
        <taxon>Eurotiales</taxon>
        <taxon>Aspergillaceae</taxon>
        <taxon>Penicillium</taxon>
    </lineage>
</organism>
<gene>
    <name evidence="2" type="ORF">N7468_001051</name>
</gene>
<feature type="region of interest" description="Disordered" evidence="1">
    <location>
        <begin position="403"/>
        <end position="424"/>
    </location>
</feature>
<reference evidence="2" key="1">
    <citation type="submission" date="2022-11" db="EMBL/GenBank/DDBJ databases">
        <authorList>
            <person name="Petersen C."/>
        </authorList>
    </citation>
    <scope>NUCLEOTIDE SEQUENCE</scope>
    <source>
        <strain evidence="2">IBT 19713</strain>
    </source>
</reference>
<name>A0A9W9TWY7_9EURO</name>
<dbReference type="GeneID" id="83197651"/>
<dbReference type="AlphaFoldDB" id="A0A9W9TWY7"/>
<feature type="region of interest" description="Disordered" evidence="1">
    <location>
        <begin position="43"/>
        <end position="77"/>
    </location>
</feature>